<evidence type="ECO:0000313" key="4">
    <source>
        <dbReference type="Proteomes" id="UP000003490"/>
    </source>
</evidence>
<dbReference type="Proteomes" id="UP000003490">
    <property type="component" value="Unassembled WGS sequence"/>
</dbReference>
<evidence type="ECO:0000259" key="2">
    <source>
        <dbReference type="PROSITE" id="PS50943"/>
    </source>
</evidence>
<gene>
    <name evidence="3" type="ORF">CLOLEP_03501</name>
</gene>
<dbReference type="PANTHER" id="PTHR46797:SF1">
    <property type="entry name" value="METHYLPHOSPHONATE SYNTHASE"/>
    <property type="match status" value="1"/>
</dbReference>
<protein>
    <recommendedName>
        <fullName evidence="2">HTH cro/C1-type domain-containing protein</fullName>
    </recommendedName>
</protein>
<dbReference type="PANTHER" id="PTHR46797">
    <property type="entry name" value="HTH-TYPE TRANSCRIPTIONAL REGULATOR"/>
    <property type="match status" value="1"/>
</dbReference>
<sequence>MTAFNNYEDFIAARVQQLRSQKNISARKMSLSIGQNEGYITQIENKQNLPSMEGFLYICRYLEITPEEFFASDNQNPEMLRKMVEDIKTLTPGQIDSLNKTISEFKIANKFKKP</sequence>
<dbReference type="EMBL" id="ABCB02000021">
    <property type="protein sequence ID" value="EDO59453.1"/>
    <property type="molecule type" value="Genomic_DNA"/>
</dbReference>
<dbReference type="InterPro" id="IPR001387">
    <property type="entry name" value="Cro/C1-type_HTH"/>
</dbReference>
<proteinExistence type="predicted"/>
<organism evidence="3 4">
    <name type="scientific">[Clostridium] leptum DSM 753</name>
    <dbReference type="NCBI Taxonomy" id="428125"/>
    <lineage>
        <taxon>Bacteria</taxon>
        <taxon>Bacillati</taxon>
        <taxon>Bacillota</taxon>
        <taxon>Clostridia</taxon>
        <taxon>Eubacteriales</taxon>
        <taxon>Oscillospiraceae</taxon>
        <taxon>Oscillospiraceae incertae sedis</taxon>
    </lineage>
</organism>
<dbReference type="SUPFAM" id="SSF47413">
    <property type="entry name" value="lambda repressor-like DNA-binding domains"/>
    <property type="match status" value="1"/>
</dbReference>
<dbReference type="SMART" id="SM00530">
    <property type="entry name" value="HTH_XRE"/>
    <property type="match status" value="1"/>
</dbReference>
<name>A7VY25_9FIRM</name>
<dbReference type="GO" id="GO:0003700">
    <property type="term" value="F:DNA-binding transcription factor activity"/>
    <property type="evidence" value="ECO:0007669"/>
    <property type="project" value="TreeGrafter"/>
</dbReference>
<accession>A7VY25</accession>
<dbReference type="OrthoDB" id="2187867at2"/>
<dbReference type="PROSITE" id="PS50943">
    <property type="entry name" value="HTH_CROC1"/>
    <property type="match status" value="1"/>
</dbReference>
<feature type="domain" description="HTH cro/C1-type" evidence="2">
    <location>
        <begin position="15"/>
        <end position="69"/>
    </location>
</feature>
<dbReference type="CDD" id="cd00093">
    <property type="entry name" value="HTH_XRE"/>
    <property type="match status" value="1"/>
</dbReference>
<dbReference type="GO" id="GO:0005829">
    <property type="term" value="C:cytosol"/>
    <property type="evidence" value="ECO:0007669"/>
    <property type="project" value="TreeGrafter"/>
</dbReference>
<dbReference type="Gene3D" id="1.10.260.40">
    <property type="entry name" value="lambda repressor-like DNA-binding domains"/>
    <property type="match status" value="1"/>
</dbReference>
<evidence type="ECO:0000313" key="3">
    <source>
        <dbReference type="EMBL" id="EDO59453.1"/>
    </source>
</evidence>
<evidence type="ECO:0000256" key="1">
    <source>
        <dbReference type="ARBA" id="ARBA00023125"/>
    </source>
</evidence>
<dbReference type="HOGENOM" id="CLU_066192_17_15_9"/>
<keyword evidence="1" id="KW-0238">DNA-binding</keyword>
<reference evidence="3 4" key="1">
    <citation type="submission" date="2007-08" db="EMBL/GenBank/DDBJ databases">
        <title>Draft genome sequence of Clostridium leptum (DSM 753).</title>
        <authorList>
            <person name="Sudarsanam P."/>
            <person name="Ley R."/>
            <person name="Guruge J."/>
            <person name="Turnbaugh P.J."/>
            <person name="Mahowald M."/>
            <person name="Liep D."/>
            <person name="Gordon J."/>
        </authorList>
    </citation>
    <scope>NUCLEOTIDE SEQUENCE [LARGE SCALE GENOMIC DNA]</scope>
    <source>
        <strain evidence="3 4">DSM 753</strain>
    </source>
</reference>
<dbReference type="InterPro" id="IPR010982">
    <property type="entry name" value="Lambda_DNA-bd_dom_sf"/>
</dbReference>
<dbReference type="AlphaFoldDB" id="A7VY25"/>
<dbReference type="InterPro" id="IPR050807">
    <property type="entry name" value="TransReg_Diox_bact_type"/>
</dbReference>
<dbReference type="GO" id="GO:0003677">
    <property type="term" value="F:DNA binding"/>
    <property type="evidence" value="ECO:0007669"/>
    <property type="project" value="UniProtKB-KW"/>
</dbReference>
<reference evidence="3 4" key="2">
    <citation type="submission" date="2007-08" db="EMBL/GenBank/DDBJ databases">
        <authorList>
            <person name="Fulton L."/>
            <person name="Clifton S."/>
            <person name="Fulton B."/>
            <person name="Xu J."/>
            <person name="Minx P."/>
            <person name="Pepin K.H."/>
            <person name="Johnson M."/>
            <person name="Thiruvilangam P."/>
            <person name="Bhonagiri V."/>
            <person name="Nash W.E."/>
            <person name="Wang C."/>
            <person name="Mardis E.R."/>
            <person name="Wilson R.K."/>
        </authorList>
    </citation>
    <scope>NUCLEOTIDE SEQUENCE [LARGE SCALE GENOMIC DNA]</scope>
    <source>
        <strain evidence="3 4">DSM 753</strain>
    </source>
</reference>
<comment type="caution">
    <text evidence="3">The sequence shown here is derived from an EMBL/GenBank/DDBJ whole genome shotgun (WGS) entry which is preliminary data.</text>
</comment>
<dbReference type="eggNOG" id="COG1476">
    <property type="taxonomic scope" value="Bacteria"/>
</dbReference>
<dbReference type="Pfam" id="PF12844">
    <property type="entry name" value="HTH_19"/>
    <property type="match status" value="1"/>
</dbReference>